<sequence length="241" mass="27710">MFDVIGNKKNYEYIVEQIKDMIIDGKLKVGERLPTEKELSENFGVSRTSVREALKALEVIGICESRQGGGNFIVNKVQERTTNNLSLLYTLNNGKIDDLIQLRRCIESESIRNIIEEGNEEVIRELGEIIEHYNASSDSKERTDWDRQFHAKIIESSGNIMFIFLLNALSYLYNLNISLVSKVIEDAYPTDFLVQEHNELYEAIKTRDLDLARKCIDEHFSFTDDDRDALNVLQSIAKNPL</sequence>
<dbReference type="PROSITE" id="PS50949">
    <property type="entry name" value="HTH_GNTR"/>
    <property type="match status" value="1"/>
</dbReference>
<keyword evidence="2" id="KW-0238">DNA-binding</keyword>
<accession>A0A4P6LUF7</accession>
<dbReference type="PRINTS" id="PR00035">
    <property type="entry name" value="HTHGNTR"/>
</dbReference>
<dbReference type="Pfam" id="PF07729">
    <property type="entry name" value="FCD"/>
    <property type="match status" value="1"/>
</dbReference>
<dbReference type="InterPro" id="IPR036388">
    <property type="entry name" value="WH-like_DNA-bd_sf"/>
</dbReference>
<evidence type="ECO:0000259" key="4">
    <source>
        <dbReference type="PROSITE" id="PS50949"/>
    </source>
</evidence>
<dbReference type="RefSeq" id="WP_130180359.1">
    <property type="nucleotide sequence ID" value="NZ_CP035945.1"/>
</dbReference>
<dbReference type="SMART" id="SM00895">
    <property type="entry name" value="FCD"/>
    <property type="match status" value="1"/>
</dbReference>
<dbReference type="SMART" id="SM00345">
    <property type="entry name" value="HTH_GNTR"/>
    <property type="match status" value="1"/>
</dbReference>
<dbReference type="AlphaFoldDB" id="A0A4P6LUF7"/>
<name>A0A4P6LUF7_9FIRM</name>
<dbReference type="GO" id="GO:0003677">
    <property type="term" value="F:DNA binding"/>
    <property type="evidence" value="ECO:0007669"/>
    <property type="project" value="UniProtKB-KW"/>
</dbReference>
<evidence type="ECO:0000256" key="3">
    <source>
        <dbReference type="ARBA" id="ARBA00023163"/>
    </source>
</evidence>
<dbReference type="InterPro" id="IPR036390">
    <property type="entry name" value="WH_DNA-bd_sf"/>
</dbReference>
<dbReference type="InterPro" id="IPR000524">
    <property type="entry name" value="Tscrpt_reg_HTH_GntR"/>
</dbReference>
<dbReference type="Gene3D" id="1.20.120.530">
    <property type="entry name" value="GntR ligand-binding domain-like"/>
    <property type="match status" value="1"/>
</dbReference>
<dbReference type="Gene3D" id="1.10.10.10">
    <property type="entry name" value="Winged helix-like DNA-binding domain superfamily/Winged helix DNA-binding domain"/>
    <property type="match status" value="1"/>
</dbReference>
<dbReference type="SUPFAM" id="SSF48008">
    <property type="entry name" value="GntR ligand-binding domain-like"/>
    <property type="match status" value="1"/>
</dbReference>
<dbReference type="CDD" id="cd07377">
    <property type="entry name" value="WHTH_GntR"/>
    <property type="match status" value="1"/>
</dbReference>
<keyword evidence="5" id="KW-0670">Pyruvate</keyword>
<gene>
    <name evidence="5" type="primary">pdhR</name>
    <name evidence="5" type="ORF">PMF13cell1_01528</name>
</gene>
<dbReference type="SUPFAM" id="SSF46785">
    <property type="entry name" value="Winged helix' DNA-binding domain"/>
    <property type="match status" value="1"/>
</dbReference>
<dbReference type="Pfam" id="PF00392">
    <property type="entry name" value="GntR"/>
    <property type="match status" value="1"/>
</dbReference>
<keyword evidence="3" id="KW-0804">Transcription</keyword>
<organism evidence="5 6">
    <name type="scientific">Blautia producta</name>
    <dbReference type="NCBI Taxonomy" id="33035"/>
    <lineage>
        <taxon>Bacteria</taxon>
        <taxon>Bacillati</taxon>
        <taxon>Bacillota</taxon>
        <taxon>Clostridia</taxon>
        <taxon>Lachnospirales</taxon>
        <taxon>Lachnospiraceae</taxon>
        <taxon>Blautia</taxon>
    </lineage>
</organism>
<dbReference type="Proteomes" id="UP000289794">
    <property type="component" value="Chromosome"/>
</dbReference>
<dbReference type="PANTHER" id="PTHR43537:SF5">
    <property type="entry name" value="UXU OPERON TRANSCRIPTIONAL REGULATOR"/>
    <property type="match status" value="1"/>
</dbReference>
<feature type="domain" description="HTH gntR-type" evidence="4">
    <location>
        <begin position="8"/>
        <end position="76"/>
    </location>
</feature>
<evidence type="ECO:0000313" key="6">
    <source>
        <dbReference type="Proteomes" id="UP000289794"/>
    </source>
</evidence>
<dbReference type="EMBL" id="CP035945">
    <property type="protein sequence ID" value="QBE96001.1"/>
    <property type="molecule type" value="Genomic_DNA"/>
</dbReference>
<dbReference type="GO" id="GO:0003700">
    <property type="term" value="F:DNA-binding transcription factor activity"/>
    <property type="evidence" value="ECO:0007669"/>
    <property type="project" value="InterPro"/>
</dbReference>
<dbReference type="InterPro" id="IPR011711">
    <property type="entry name" value="GntR_C"/>
</dbReference>
<evidence type="ECO:0000256" key="2">
    <source>
        <dbReference type="ARBA" id="ARBA00023125"/>
    </source>
</evidence>
<dbReference type="PANTHER" id="PTHR43537">
    <property type="entry name" value="TRANSCRIPTIONAL REGULATOR, GNTR FAMILY"/>
    <property type="match status" value="1"/>
</dbReference>
<evidence type="ECO:0000313" key="5">
    <source>
        <dbReference type="EMBL" id="QBE96001.1"/>
    </source>
</evidence>
<dbReference type="KEGG" id="bpro:PMF13cell1_01528"/>
<evidence type="ECO:0000256" key="1">
    <source>
        <dbReference type="ARBA" id="ARBA00023015"/>
    </source>
</evidence>
<dbReference type="InterPro" id="IPR008920">
    <property type="entry name" value="TF_FadR/GntR_C"/>
</dbReference>
<proteinExistence type="predicted"/>
<reference evidence="5 6" key="1">
    <citation type="submission" date="2019-01" db="EMBL/GenBank/DDBJ databases">
        <title>PMF-metabolizing Aryl O-demethylase.</title>
        <authorList>
            <person name="Kim M."/>
        </authorList>
    </citation>
    <scope>NUCLEOTIDE SEQUENCE [LARGE SCALE GENOMIC DNA]</scope>
    <source>
        <strain evidence="5 6">PMF1</strain>
    </source>
</reference>
<keyword evidence="1" id="KW-0805">Transcription regulation</keyword>
<protein>
    <submittedName>
        <fullName evidence="5">Pyruvate dehydrogenase complex repressor</fullName>
    </submittedName>
</protein>